<comment type="caution">
    <text evidence="1">The sequence shown here is derived from an EMBL/GenBank/DDBJ whole genome shotgun (WGS) entry which is preliminary data.</text>
</comment>
<dbReference type="EMBL" id="JAUCMV010000003">
    <property type="protein sequence ID" value="KAK0407759.1"/>
    <property type="molecule type" value="Genomic_DNA"/>
</dbReference>
<proteinExistence type="predicted"/>
<evidence type="ECO:0000313" key="2">
    <source>
        <dbReference type="Proteomes" id="UP001175271"/>
    </source>
</evidence>
<keyword evidence="2" id="KW-1185">Reference proteome</keyword>
<accession>A0AA39HLV5</accession>
<protein>
    <submittedName>
        <fullName evidence="1">Uncharacterized protein</fullName>
    </submittedName>
</protein>
<sequence length="38" mass="4476">MALNSCIIIERGQRRTLRLFYPRVELFNSPEVYAKFSG</sequence>
<gene>
    <name evidence="1" type="ORF">QR680_003575</name>
</gene>
<evidence type="ECO:0000313" key="1">
    <source>
        <dbReference type="EMBL" id="KAK0407759.1"/>
    </source>
</evidence>
<reference evidence="1" key="1">
    <citation type="submission" date="2023-06" db="EMBL/GenBank/DDBJ databases">
        <title>Genomic analysis of the entomopathogenic nematode Steinernema hermaphroditum.</title>
        <authorList>
            <person name="Schwarz E.M."/>
            <person name="Heppert J.K."/>
            <person name="Baniya A."/>
            <person name="Schwartz H.T."/>
            <person name="Tan C.-H."/>
            <person name="Antoshechkin I."/>
            <person name="Sternberg P.W."/>
            <person name="Goodrich-Blair H."/>
            <person name="Dillman A.R."/>
        </authorList>
    </citation>
    <scope>NUCLEOTIDE SEQUENCE</scope>
    <source>
        <strain evidence="1">PS9179</strain>
        <tissue evidence="1">Whole animal</tissue>
    </source>
</reference>
<name>A0AA39HLV5_9BILA</name>
<dbReference type="AlphaFoldDB" id="A0AA39HLV5"/>
<dbReference type="Proteomes" id="UP001175271">
    <property type="component" value="Unassembled WGS sequence"/>
</dbReference>
<organism evidence="1 2">
    <name type="scientific">Steinernema hermaphroditum</name>
    <dbReference type="NCBI Taxonomy" id="289476"/>
    <lineage>
        <taxon>Eukaryota</taxon>
        <taxon>Metazoa</taxon>
        <taxon>Ecdysozoa</taxon>
        <taxon>Nematoda</taxon>
        <taxon>Chromadorea</taxon>
        <taxon>Rhabditida</taxon>
        <taxon>Tylenchina</taxon>
        <taxon>Panagrolaimomorpha</taxon>
        <taxon>Strongyloidoidea</taxon>
        <taxon>Steinernematidae</taxon>
        <taxon>Steinernema</taxon>
    </lineage>
</organism>